<reference evidence="6" key="4">
    <citation type="submission" date="2024-01" db="EMBL/GenBank/DDBJ databases">
        <authorList>
            <person name="De La Cruz K.F."/>
            <person name="Townsend E.C."/>
            <person name="Salamzade R."/>
            <person name="Kalan L.R."/>
        </authorList>
    </citation>
    <scope>NUCLEOTIDE SEQUENCE</scope>
    <source>
        <strain evidence="6">LK2569</strain>
    </source>
</reference>
<evidence type="ECO:0000259" key="5">
    <source>
        <dbReference type="PROSITE" id="PS51296"/>
    </source>
</evidence>
<organism evidence="7 10">
    <name type="scientific">Corynebacterium xerosis</name>
    <dbReference type="NCBI Taxonomy" id="1725"/>
    <lineage>
        <taxon>Bacteria</taxon>
        <taxon>Bacillati</taxon>
        <taxon>Actinomycetota</taxon>
        <taxon>Actinomycetes</taxon>
        <taxon>Mycobacteriales</taxon>
        <taxon>Corynebacteriaceae</taxon>
        <taxon>Corynebacterium</taxon>
    </lineage>
</organism>
<dbReference type="RefSeq" id="WP_046651358.1">
    <property type="nucleotide sequence ID" value="NZ_CP032788.1"/>
</dbReference>
<dbReference type="EMBL" id="JABAGA010000002">
    <property type="protein sequence ID" value="NMF08840.1"/>
    <property type="molecule type" value="Genomic_DNA"/>
</dbReference>
<evidence type="ECO:0000256" key="1">
    <source>
        <dbReference type="ARBA" id="ARBA00022714"/>
    </source>
</evidence>
<evidence type="ECO:0000313" key="9">
    <source>
        <dbReference type="Proteomes" id="UP000426857"/>
    </source>
</evidence>
<dbReference type="EMBL" id="CP046322">
    <property type="protein sequence ID" value="QGS34517.1"/>
    <property type="molecule type" value="Genomic_DNA"/>
</dbReference>
<dbReference type="Proteomes" id="UP000589552">
    <property type="component" value="Unassembled WGS sequence"/>
</dbReference>
<dbReference type="KEGG" id="cxe:FOB82_05665"/>
<dbReference type="InterPro" id="IPR006311">
    <property type="entry name" value="TAT_signal"/>
</dbReference>
<dbReference type="InterPro" id="IPR036922">
    <property type="entry name" value="Rieske_2Fe-2S_sf"/>
</dbReference>
<dbReference type="GO" id="GO:0016705">
    <property type="term" value="F:oxidoreductase activity, acting on paired donors, with incorporation or reduction of molecular oxygen"/>
    <property type="evidence" value="ECO:0007669"/>
    <property type="project" value="UniProtKB-ARBA"/>
</dbReference>
<evidence type="ECO:0000256" key="3">
    <source>
        <dbReference type="ARBA" id="ARBA00023004"/>
    </source>
</evidence>
<gene>
    <name evidence="8" type="ORF">FOB82_05665</name>
    <name evidence="7" type="ORF">HF852_04335</name>
    <name evidence="6" type="ORF">VVR64_09210</name>
</gene>
<dbReference type="Proteomes" id="UP000426857">
    <property type="component" value="Chromosome"/>
</dbReference>
<reference evidence="7 10" key="2">
    <citation type="submission" date="2020-04" db="EMBL/GenBank/DDBJ databases">
        <authorList>
            <person name="Hitch T.C.A."/>
            <person name="Wylensek D."/>
            <person name="Clavel T."/>
        </authorList>
    </citation>
    <scope>NUCLEOTIDE SEQUENCE [LARGE SCALE GENOMIC DNA]</scope>
    <source>
        <strain evidence="7 10">BL-383-APC-2I</strain>
    </source>
</reference>
<keyword evidence="4" id="KW-0411">Iron-sulfur</keyword>
<evidence type="ECO:0000313" key="8">
    <source>
        <dbReference type="EMBL" id="QGS34517.1"/>
    </source>
</evidence>
<dbReference type="PROSITE" id="PS51257">
    <property type="entry name" value="PROKAR_LIPOPROTEIN"/>
    <property type="match status" value="1"/>
</dbReference>
<feature type="domain" description="Rieske" evidence="5">
    <location>
        <begin position="38"/>
        <end position="128"/>
    </location>
</feature>
<dbReference type="GO" id="GO:0004497">
    <property type="term" value="F:monooxygenase activity"/>
    <property type="evidence" value="ECO:0007669"/>
    <property type="project" value="UniProtKB-ARBA"/>
</dbReference>
<evidence type="ECO:0000313" key="6">
    <source>
        <dbReference type="EMBL" id="MEX3529230.1"/>
    </source>
</evidence>
<proteinExistence type="predicted"/>
<dbReference type="PROSITE" id="PS51296">
    <property type="entry name" value="RIESKE"/>
    <property type="match status" value="1"/>
</dbReference>
<dbReference type="AlphaFoldDB" id="A0A0M2XB34"/>
<keyword evidence="1" id="KW-0001">2Fe-2S</keyword>
<dbReference type="GeneID" id="95322021"/>
<dbReference type="GO" id="GO:0051537">
    <property type="term" value="F:2 iron, 2 sulfur cluster binding"/>
    <property type="evidence" value="ECO:0007669"/>
    <property type="project" value="UniProtKB-KW"/>
</dbReference>
<name>A0A0M2XB34_9CORY</name>
<dbReference type="OrthoDB" id="25106at2"/>
<dbReference type="EMBL" id="JAYWMA010000010">
    <property type="protein sequence ID" value="MEX3529230.1"/>
    <property type="molecule type" value="Genomic_DNA"/>
</dbReference>
<evidence type="ECO:0000256" key="2">
    <source>
        <dbReference type="ARBA" id="ARBA00022723"/>
    </source>
</evidence>
<keyword evidence="2" id="KW-0479">Metal-binding</keyword>
<keyword evidence="11" id="KW-1185">Reference proteome</keyword>
<dbReference type="PROSITE" id="PS51318">
    <property type="entry name" value="TAT"/>
    <property type="match status" value="1"/>
</dbReference>
<sequence length="130" mass="13126">MNDKAAPKFTCSRRGFLLGTATTAAGALLAACAPGSDVERVAAADIPVGGGTVVGDYVVTQPEEGVFKAFSARCPHQGGTINAVRDGVMICPDHNSHFDIETGDVVSGPSRQPAGTAKLGSEGQELIVGG</sequence>
<dbReference type="GO" id="GO:0046872">
    <property type="term" value="F:metal ion binding"/>
    <property type="evidence" value="ECO:0007669"/>
    <property type="project" value="UniProtKB-KW"/>
</dbReference>
<evidence type="ECO:0000313" key="11">
    <source>
        <dbReference type="Proteomes" id="UP001558353"/>
    </source>
</evidence>
<protein>
    <submittedName>
        <fullName evidence="7">Rieske (2Fe-2S) protein</fullName>
    </submittedName>
    <submittedName>
        <fullName evidence="8">Rieske 2Fe-2S domain-containing protein</fullName>
    </submittedName>
</protein>
<dbReference type="InterPro" id="IPR017941">
    <property type="entry name" value="Rieske_2Fe-2S"/>
</dbReference>
<evidence type="ECO:0000313" key="10">
    <source>
        <dbReference type="Proteomes" id="UP000589552"/>
    </source>
</evidence>
<evidence type="ECO:0000313" key="7">
    <source>
        <dbReference type="EMBL" id="NMF08840.1"/>
    </source>
</evidence>
<keyword evidence="3" id="KW-0408">Iron</keyword>
<accession>A0A0M2XB34</accession>
<dbReference type="CDD" id="cd03467">
    <property type="entry name" value="Rieske"/>
    <property type="match status" value="1"/>
</dbReference>
<dbReference type="SUPFAM" id="SSF50022">
    <property type="entry name" value="ISP domain"/>
    <property type="match status" value="1"/>
</dbReference>
<dbReference type="Gene3D" id="2.102.10.10">
    <property type="entry name" value="Rieske [2Fe-2S] iron-sulphur domain"/>
    <property type="match status" value="1"/>
</dbReference>
<reference evidence="6 11" key="3">
    <citation type="journal article" date="2024" name="Fungal Genet. Biol.">
        <title>The porcine skin microbiome exhibits broad fungal antagonism.</title>
        <authorList>
            <person name="De La Cruz K.F."/>
            <person name="Townsend E.C."/>
            <person name="Alex Cheong J.Z."/>
            <person name="Salamzade R."/>
            <person name="Liu A."/>
            <person name="Sandstrom S."/>
            <person name="Davila E."/>
            <person name="Huang L."/>
            <person name="Xu K.H."/>
            <person name="Wu S.Y."/>
            <person name="Meudt J.J."/>
            <person name="Shanmuganayagam D."/>
            <person name="Gibson A.L.F."/>
            <person name="Kalan L.R."/>
        </authorList>
    </citation>
    <scope>NUCLEOTIDE SEQUENCE [LARGE SCALE GENOMIC DNA]</scope>
    <source>
        <strain evidence="6 11">LK2569</strain>
    </source>
</reference>
<dbReference type="Pfam" id="PF00355">
    <property type="entry name" value="Rieske"/>
    <property type="match status" value="1"/>
</dbReference>
<dbReference type="Proteomes" id="UP001558353">
    <property type="component" value="Unassembled WGS sequence"/>
</dbReference>
<reference evidence="8 9" key="1">
    <citation type="submission" date="2019-11" db="EMBL/GenBank/DDBJ databases">
        <title>FDA dAtabase for Regulatory Grade micrObial Sequences (FDA-ARGOS): Supporting development and validation of Infectious Disease Dx tests.</title>
        <authorList>
            <person name="Kerrigan L."/>
            <person name="Long C."/>
            <person name="Tallon L."/>
            <person name="Sadzewicz L."/>
            <person name="Vavikolanu K."/>
            <person name="Mehta A."/>
            <person name="Aluvathingal J."/>
            <person name="Nadendla S."/>
            <person name="Yan Y."/>
            <person name="Sichtig H."/>
        </authorList>
    </citation>
    <scope>NUCLEOTIDE SEQUENCE [LARGE SCALE GENOMIC DNA]</scope>
    <source>
        <strain evidence="8 9">FDAARGOS_674</strain>
    </source>
</reference>
<evidence type="ECO:0000256" key="4">
    <source>
        <dbReference type="ARBA" id="ARBA00023014"/>
    </source>
</evidence>